<dbReference type="Proteomes" id="UP000199079">
    <property type="component" value="Unassembled WGS sequence"/>
</dbReference>
<dbReference type="AlphaFoldDB" id="A0A1H3MVY8"/>
<evidence type="ECO:0000313" key="3">
    <source>
        <dbReference type="Proteomes" id="UP000199079"/>
    </source>
</evidence>
<feature type="transmembrane region" description="Helical" evidence="1">
    <location>
        <begin position="7"/>
        <end position="27"/>
    </location>
</feature>
<gene>
    <name evidence="2" type="ORF">SAMN05216564_110110</name>
</gene>
<evidence type="ECO:0000313" key="2">
    <source>
        <dbReference type="EMBL" id="SDY80766.1"/>
    </source>
</evidence>
<dbReference type="EMBL" id="FNPC01000010">
    <property type="protein sequence ID" value="SDY80766.1"/>
    <property type="molecule type" value="Genomic_DNA"/>
</dbReference>
<keyword evidence="1" id="KW-0812">Transmembrane</keyword>
<keyword evidence="3" id="KW-1185">Reference proteome</keyword>
<accession>A0A1H3MVY8</accession>
<keyword evidence="1" id="KW-0472">Membrane</keyword>
<sequence length="66" mass="7220">MENLPKIRLGVICLLIITYLVALVGYTSNNDSLMHLGVMSLFVAILISAGFVGYTKNREPEPHSNA</sequence>
<organism evidence="2 3">
    <name type="scientific">Halopenitus persicus</name>
    <dbReference type="NCBI Taxonomy" id="1048396"/>
    <lineage>
        <taxon>Archaea</taxon>
        <taxon>Methanobacteriati</taxon>
        <taxon>Methanobacteriota</taxon>
        <taxon>Stenosarchaea group</taxon>
        <taxon>Halobacteria</taxon>
        <taxon>Halobacteriales</taxon>
        <taxon>Haloferacaceae</taxon>
        <taxon>Halopenitus</taxon>
    </lineage>
</organism>
<name>A0A1H3MVY8_9EURY</name>
<protein>
    <submittedName>
        <fullName evidence="2">Uncharacterized protein</fullName>
    </submittedName>
</protein>
<keyword evidence="1" id="KW-1133">Transmembrane helix</keyword>
<evidence type="ECO:0000256" key="1">
    <source>
        <dbReference type="SAM" id="Phobius"/>
    </source>
</evidence>
<reference evidence="3" key="1">
    <citation type="submission" date="2016-10" db="EMBL/GenBank/DDBJ databases">
        <authorList>
            <person name="Varghese N."/>
            <person name="Submissions S."/>
        </authorList>
    </citation>
    <scope>NUCLEOTIDE SEQUENCE [LARGE SCALE GENOMIC DNA]</scope>
    <source>
        <strain evidence="3">DC30,IBRC 10041,KCTC 4046</strain>
    </source>
</reference>
<feature type="transmembrane region" description="Helical" evidence="1">
    <location>
        <begin position="33"/>
        <end position="54"/>
    </location>
</feature>
<proteinExistence type="predicted"/>